<dbReference type="PANTHER" id="PTHR35335">
    <property type="entry name" value="UPF0716 PROTEIN FXSA"/>
    <property type="match status" value="1"/>
</dbReference>
<evidence type="ECO:0000256" key="1">
    <source>
        <dbReference type="SAM" id="Phobius"/>
    </source>
</evidence>
<proteinExistence type="predicted"/>
<dbReference type="STRING" id="485915.Dret_0261"/>
<keyword evidence="1" id="KW-0812">Transmembrane</keyword>
<dbReference type="OrthoDB" id="9792788at2"/>
<evidence type="ECO:0000313" key="3">
    <source>
        <dbReference type="Proteomes" id="UP000001052"/>
    </source>
</evidence>
<dbReference type="AlphaFoldDB" id="C8WZT8"/>
<gene>
    <name evidence="2" type="ordered locus">Dret_0261</name>
</gene>
<protein>
    <submittedName>
        <fullName evidence="2">FxsA cytoplasmic membrane protein</fullName>
    </submittedName>
</protein>
<dbReference type="KEGG" id="drt:Dret_0261"/>
<dbReference type="NCBIfam" id="NF008528">
    <property type="entry name" value="PRK11463.1-2"/>
    <property type="match status" value="1"/>
</dbReference>
<dbReference type="PANTHER" id="PTHR35335:SF1">
    <property type="entry name" value="UPF0716 PROTEIN FXSA"/>
    <property type="match status" value="1"/>
</dbReference>
<feature type="transmembrane region" description="Helical" evidence="1">
    <location>
        <begin position="27"/>
        <end position="47"/>
    </location>
</feature>
<reference evidence="2 3" key="2">
    <citation type="journal article" date="2010" name="Stand. Genomic Sci.">
        <title>Complete genome sequence of Desulfohalobium retbaense type strain (HR(100)).</title>
        <authorList>
            <person name="Spring S."/>
            <person name="Nolan M."/>
            <person name="Lapidus A."/>
            <person name="Glavina Del Rio T."/>
            <person name="Copeland A."/>
            <person name="Tice H."/>
            <person name="Cheng J.F."/>
            <person name="Lucas S."/>
            <person name="Land M."/>
            <person name="Chen F."/>
            <person name="Bruce D."/>
            <person name="Goodwin L."/>
            <person name="Pitluck S."/>
            <person name="Ivanova N."/>
            <person name="Mavromatis K."/>
            <person name="Mikhailova N."/>
            <person name="Pati A."/>
            <person name="Chen A."/>
            <person name="Palaniappan K."/>
            <person name="Hauser L."/>
            <person name="Chang Y.J."/>
            <person name="Jeffries C.D."/>
            <person name="Munk C."/>
            <person name="Kiss H."/>
            <person name="Chain P."/>
            <person name="Han C."/>
            <person name="Brettin T."/>
            <person name="Detter J.C."/>
            <person name="Schuler E."/>
            <person name="Goker M."/>
            <person name="Rohde M."/>
            <person name="Bristow J."/>
            <person name="Eisen J.A."/>
            <person name="Markowitz V."/>
            <person name="Hugenholtz P."/>
            <person name="Kyrpides N.C."/>
            <person name="Klenk H.P."/>
        </authorList>
    </citation>
    <scope>NUCLEOTIDE SEQUENCE [LARGE SCALE GENOMIC DNA]</scope>
    <source>
        <strain evidence="2 3">DSM 5692</strain>
    </source>
</reference>
<keyword evidence="3" id="KW-1185">Reference proteome</keyword>
<organism evidence="2 3">
    <name type="scientific">Desulfohalobium retbaense (strain ATCC 49708 / DSM 5692 / JCM 16813 / HR100)</name>
    <dbReference type="NCBI Taxonomy" id="485915"/>
    <lineage>
        <taxon>Bacteria</taxon>
        <taxon>Pseudomonadati</taxon>
        <taxon>Thermodesulfobacteriota</taxon>
        <taxon>Desulfovibrionia</taxon>
        <taxon>Desulfovibrionales</taxon>
        <taxon>Desulfohalobiaceae</taxon>
        <taxon>Desulfohalobium</taxon>
    </lineage>
</organism>
<dbReference type="RefSeq" id="WP_015750722.1">
    <property type="nucleotide sequence ID" value="NC_013223.1"/>
</dbReference>
<dbReference type="eggNOG" id="COG3030">
    <property type="taxonomic scope" value="Bacteria"/>
</dbReference>
<dbReference type="HOGENOM" id="CLU_085083_5_0_7"/>
<dbReference type="GO" id="GO:0016020">
    <property type="term" value="C:membrane"/>
    <property type="evidence" value="ECO:0007669"/>
    <property type="project" value="InterPro"/>
</dbReference>
<keyword evidence="1" id="KW-1133">Transmembrane helix</keyword>
<accession>C8WZT8</accession>
<dbReference type="InterPro" id="IPR007313">
    <property type="entry name" value="FxsA"/>
</dbReference>
<dbReference type="Pfam" id="PF04186">
    <property type="entry name" value="FxsA"/>
    <property type="match status" value="1"/>
</dbReference>
<keyword evidence="1" id="KW-0472">Membrane</keyword>
<reference evidence="3" key="1">
    <citation type="submission" date="2009-09" db="EMBL/GenBank/DDBJ databases">
        <title>The complete chromosome of Desulfohalobium retbaense DSM 5692.</title>
        <authorList>
            <consortium name="US DOE Joint Genome Institute (JGI-PGF)"/>
            <person name="Lucas S."/>
            <person name="Copeland A."/>
            <person name="Lapidus A."/>
            <person name="Glavina del Rio T."/>
            <person name="Dalin E."/>
            <person name="Tice H."/>
            <person name="Bruce D."/>
            <person name="Goodwin L."/>
            <person name="Pitluck S."/>
            <person name="Kyrpides N."/>
            <person name="Mavromatis K."/>
            <person name="Ivanova N."/>
            <person name="Mikhailova N."/>
            <person name="Munk A.C."/>
            <person name="Brettin T."/>
            <person name="Detter J.C."/>
            <person name="Han C."/>
            <person name="Tapia R."/>
            <person name="Larimer F."/>
            <person name="Land M."/>
            <person name="Hauser L."/>
            <person name="Markowitz V."/>
            <person name="Cheng J.-F."/>
            <person name="Hugenholtz P."/>
            <person name="Woyke T."/>
            <person name="Wu D."/>
            <person name="Spring S."/>
            <person name="Klenk H.-P."/>
            <person name="Eisen J.A."/>
        </authorList>
    </citation>
    <scope>NUCLEOTIDE SEQUENCE [LARGE SCALE GENOMIC DNA]</scope>
    <source>
        <strain evidence="3">DSM 5692</strain>
    </source>
</reference>
<sequence>MLLRLFLAFTLIPVIELYILVKIGSVVGALNTILLVILTGFAGAWLARLQGFQTMMRIRTNLAQGVMPAEEMVDAMIIFGAGLVLLTPGLLTDIFGLLLLFPPTRGRFKAWLRRKFEDWIRQDRVHITYYHH</sequence>
<name>C8WZT8_DESRD</name>
<dbReference type="EMBL" id="CP001734">
    <property type="protein sequence ID" value="ACV67563.1"/>
    <property type="molecule type" value="Genomic_DNA"/>
</dbReference>
<dbReference type="Proteomes" id="UP000001052">
    <property type="component" value="Chromosome"/>
</dbReference>
<feature type="transmembrane region" description="Helical" evidence="1">
    <location>
        <begin position="77"/>
        <end position="101"/>
    </location>
</feature>
<evidence type="ECO:0000313" key="2">
    <source>
        <dbReference type="EMBL" id="ACV67563.1"/>
    </source>
</evidence>